<organism evidence="3 4">
    <name type="scientific">Candidatus Woesebacteria bacterium RIFCSPHIGHO2_01_FULL_44_21</name>
    <dbReference type="NCBI Taxonomy" id="1802503"/>
    <lineage>
        <taxon>Bacteria</taxon>
        <taxon>Candidatus Woeseibacteriota</taxon>
    </lineage>
</organism>
<feature type="transmembrane region" description="Helical" evidence="1">
    <location>
        <begin position="127"/>
        <end position="147"/>
    </location>
</feature>
<sequence length="196" mass="22323">MVWGFYRLLFQAPVPLEELLVKPIIWLVPLFFLIKSEKLTLSSIGVVFNNFFKVVYSVLSLGFVFSLFALLVNYLKYGELNFAANIGEVTFTGALLLSFITAITEEVTFRGYLLTRLMGSIKSERTVTLVISVGWALIHLPIAILDWRLEPGSLLIYTIVVFLFSVGTTFVFLRTKNIAAPILLHVLWQWPIILFR</sequence>
<evidence type="ECO:0000313" key="4">
    <source>
        <dbReference type="Proteomes" id="UP000178870"/>
    </source>
</evidence>
<feature type="transmembrane region" description="Helical" evidence="1">
    <location>
        <begin position="54"/>
        <end position="75"/>
    </location>
</feature>
<keyword evidence="1" id="KW-0812">Transmembrane</keyword>
<dbReference type="Proteomes" id="UP000178870">
    <property type="component" value="Unassembled WGS sequence"/>
</dbReference>
<feature type="transmembrane region" description="Helical" evidence="1">
    <location>
        <begin position="154"/>
        <end position="172"/>
    </location>
</feature>
<dbReference type="GO" id="GO:0004175">
    <property type="term" value="F:endopeptidase activity"/>
    <property type="evidence" value="ECO:0007669"/>
    <property type="project" value="UniProtKB-ARBA"/>
</dbReference>
<gene>
    <name evidence="3" type="ORF">A2803_03115</name>
</gene>
<protein>
    <recommendedName>
        <fullName evidence="2">CAAX prenyl protease 2/Lysostaphin resistance protein A-like domain-containing protein</fullName>
    </recommendedName>
</protein>
<feature type="transmembrane region" description="Helical" evidence="1">
    <location>
        <begin position="12"/>
        <end position="34"/>
    </location>
</feature>
<evidence type="ECO:0000313" key="3">
    <source>
        <dbReference type="EMBL" id="OGM32439.1"/>
    </source>
</evidence>
<evidence type="ECO:0000256" key="1">
    <source>
        <dbReference type="SAM" id="Phobius"/>
    </source>
</evidence>
<dbReference type="AlphaFoldDB" id="A0A1F7Z028"/>
<name>A0A1F7Z028_9BACT</name>
<keyword evidence="1" id="KW-1133">Transmembrane helix</keyword>
<feature type="transmembrane region" description="Helical" evidence="1">
    <location>
        <begin position="82"/>
        <end position="103"/>
    </location>
</feature>
<proteinExistence type="predicted"/>
<dbReference type="EMBL" id="MGGP01000014">
    <property type="protein sequence ID" value="OGM32439.1"/>
    <property type="molecule type" value="Genomic_DNA"/>
</dbReference>
<dbReference type="InterPro" id="IPR003675">
    <property type="entry name" value="Rce1/LyrA-like_dom"/>
</dbReference>
<accession>A0A1F7Z028</accession>
<keyword evidence="1" id="KW-0472">Membrane</keyword>
<evidence type="ECO:0000259" key="2">
    <source>
        <dbReference type="Pfam" id="PF02517"/>
    </source>
</evidence>
<comment type="caution">
    <text evidence="3">The sequence shown here is derived from an EMBL/GenBank/DDBJ whole genome shotgun (WGS) entry which is preliminary data.</text>
</comment>
<dbReference type="Pfam" id="PF02517">
    <property type="entry name" value="Rce1-like"/>
    <property type="match status" value="1"/>
</dbReference>
<feature type="domain" description="CAAX prenyl protease 2/Lysostaphin resistance protein A-like" evidence="2">
    <location>
        <begin position="92"/>
        <end position="190"/>
    </location>
</feature>
<reference evidence="3 4" key="1">
    <citation type="journal article" date="2016" name="Nat. Commun.">
        <title>Thousands of microbial genomes shed light on interconnected biogeochemical processes in an aquifer system.</title>
        <authorList>
            <person name="Anantharaman K."/>
            <person name="Brown C.T."/>
            <person name="Hug L.A."/>
            <person name="Sharon I."/>
            <person name="Castelle C.J."/>
            <person name="Probst A.J."/>
            <person name="Thomas B.C."/>
            <person name="Singh A."/>
            <person name="Wilkins M.J."/>
            <person name="Karaoz U."/>
            <person name="Brodie E.L."/>
            <person name="Williams K.H."/>
            <person name="Hubbard S.S."/>
            <person name="Banfield J.F."/>
        </authorList>
    </citation>
    <scope>NUCLEOTIDE SEQUENCE [LARGE SCALE GENOMIC DNA]</scope>
</reference>
<dbReference type="GO" id="GO:0080120">
    <property type="term" value="P:CAAX-box protein maturation"/>
    <property type="evidence" value="ECO:0007669"/>
    <property type="project" value="UniProtKB-ARBA"/>
</dbReference>